<dbReference type="InterPro" id="IPR013078">
    <property type="entry name" value="His_Pase_superF_clade-1"/>
</dbReference>
<dbReference type="Proteomes" id="UP000707356">
    <property type="component" value="Unassembled WGS sequence"/>
</dbReference>
<gene>
    <name evidence="1" type="ORF">KME07_15825</name>
</gene>
<dbReference type="Pfam" id="PF00300">
    <property type="entry name" value="His_Phos_1"/>
    <property type="match status" value="1"/>
</dbReference>
<dbReference type="EMBL" id="JAHHHV010000071">
    <property type="protein sequence ID" value="MBW4466893.1"/>
    <property type="molecule type" value="Genomic_DNA"/>
</dbReference>
<dbReference type="SUPFAM" id="SSF53254">
    <property type="entry name" value="Phosphoglycerate mutase-like"/>
    <property type="match status" value="1"/>
</dbReference>
<sequence>MANVWLIRHGESEANAGLPTESPTKTPLTELGHRQAEQVAQAFNQAPDLIITSPYWRTQQTAAPTRVRFPQVPHQVWHVQEFTYLAPDRYVGSTIAERLPHSDRYWQHNDPLFVDGAGAESFADLVRRAQAAQAQIQSLKTELTAIFSHGRFIRVLLWVMLTRLATGSQISARQMRQFQNFINAISVPNGSILKLQVDAQTIWLGSIEVDHLQSHSSDIAKLD</sequence>
<dbReference type="AlphaFoldDB" id="A0A951PDB8"/>
<accession>A0A951PDB8</accession>
<name>A0A951PDB8_9CYAN</name>
<dbReference type="InterPro" id="IPR001345">
    <property type="entry name" value="PG/BPGM_mutase_AS"/>
</dbReference>
<dbReference type="Gene3D" id="3.40.50.1240">
    <property type="entry name" value="Phosphoglycerate mutase-like"/>
    <property type="match status" value="1"/>
</dbReference>
<evidence type="ECO:0000313" key="2">
    <source>
        <dbReference type="Proteomes" id="UP000707356"/>
    </source>
</evidence>
<comment type="caution">
    <text evidence="1">The sequence shown here is derived from an EMBL/GenBank/DDBJ whole genome shotgun (WGS) entry which is preliminary data.</text>
</comment>
<protein>
    <submittedName>
        <fullName evidence="1">Histidine phosphatase family protein</fullName>
    </submittedName>
</protein>
<dbReference type="PROSITE" id="PS00175">
    <property type="entry name" value="PG_MUTASE"/>
    <property type="match status" value="1"/>
</dbReference>
<evidence type="ECO:0000313" key="1">
    <source>
        <dbReference type="EMBL" id="MBW4466893.1"/>
    </source>
</evidence>
<dbReference type="InterPro" id="IPR029033">
    <property type="entry name" value="His_PPase_superfam"/>
</dbReference>
<organism evidence="1 2">
    <name type="scientific">Pegethrix bostrychoides GSE-TBD4-15B</name>
    <dbReference type="NCBI Taxonomy" id="2839662"/>
    <lineage>
        <taxon>Bacteria</taxon>
        <taxon>Bacillati</taxon>
        <taxon>Cyanobacteriota</taxon>
        <taxon>Cyanophyceae</taxon>
        <taxon>Oculatellales</taxon>
        <taxon>Oculatellaceae</taxon>
        <taxon>Pegethrix</taxon>
    </lineage>
</organism>
<reference evidence="1" key="2">
    <citation type="journal article" date="2022" name="Microbiol. Resour. Announc.">
        <title>Metagenome Sequencing to Explore Phylogenomics of Terrestrial Cyanobacteria.</title>
        <authorList>
            <person name="Ward R.D."/>
            <person name="Stajich J.E."/>
            <person name="Johansen J.R."/>
            <person name="Huntemann M."/>
            <person name="Clum A."/>
            <person name="Foster B."/>
            <person name="Foster B."/>
            <person name="Roux S."/>
            <person name="Palaniappan K."/>
            <person name="Varghese N."/>
            <person name="Mukherjee S."/>
            <person name="Reddy T.B.K."/>
            <person name="Daum C."/>
            <person name="Copeland A."/>
            <person name="Chen I.A."/>
            <person name="Ivanova N.N."/>
            <person name="Kyrpides N.C."/>
            <person name="Shapiro N."/>
            <person name="Eloe-Fadrosh E.A."/>
            <person name="Pietrasiak N."/>
        </authorList>
    </citation>
    <scope>NUCLEOTIDE SEQUENCE</scope>
    <source>
        <strain evidence="1">GSE-TBD4-15B</strain>
    </source>
</reference>
<reference evidence="1" key="1">
    <citation type="submission" date="2021-05" db="EMBL/GenBank/DDBJ databases">
        <authorList>
            <person name="Pietrasiak N."/>
            <person name="Ward R."/>
            <person name="Stajich J.E."/>
            <person name="Kurbessoian T."/>
        </authorList>
    </citation>
    <scope>NUCLEOTIDE SEQUENCE</scope>
    <source>
        <strain evidence="1">GSE-TBD4-15B</strain>
    </source>
</reference>
<dbReference type="InterPro" id="IPR050275">
    <property type="entry name" value="PGM_Phosphatase"/>
</dbReference>
<dbReference type="GO" id="GO:0016791">
    <property type="term" value="F:phosphatase activity"/>
    <property type="evidence" value="ECO:0007669"/>
    <property type="project" value="TreeGrafter"/>
</dbReference>
<proteinExistence type="predicted"/>
<dbReference type="PANTHER" id="PTHR48100">
    <property type="entry name" value="BROAD-SPECIFICITY PHOSPHATASE YOR283W-RELATED"/>
    <property type="match status" value="1"/>
</dbReference>
<dbReference type="SMART" id="SM00855">
    <property type="entry name" value="PGAM"/>
    <property type="match status" value="1"/>
</dbReference>
<dbReference type="CDD" id="cd07067">
    <property type="entry name" value="HP_PGM_like"/>
    <property type="match status" value="1"/>
</dbReference>